<sequence>MTIQTSVGQAILGKEDLLAAAGVFVEYTRAMGDHLFMAGEDGQEVPVLDLVGGFGASLLGHYHPEVTQVMQHCLDRRRPFLAQGSCRQRAADLKDSLADYLLRHTGTAFSIALLSTGTEAVEAALKHARYAYTKRIEHLANACAANVRELLTRLERGEARIEPALLQACERLLGQEPLASLDDLLTALGAANQQAFNQQAVIAAFPRAFHGKTMGSLAHTWNRDARLPFIRNHSGALFIEQPQDFLDDVARRSLAYFAFEFNPLRLVRRTAPTLAAVIYEPIRGEGGVLELGPAEKTLLRELRAQYPEVALIADEIQCGLGRTGHPVESHACELPADYLTFAKSLGGGLTKISALAVRKDLYHPEFGMLHSSTFAEDDLSSSVARRSLEIIERDDLAGRSARLGQALLRELRGLQKRWPGVIRDVRGRGCMLGVELEDFSEHPSAVLASLSQQQMLGMLCAGYLLHGHRVRVLPSLGRRRVLRIQPSAYLGAEDIRLACHALEALCALLDAGDAAALLQHLSG</sequence>
<dbReference type="Gene3D" id="3.90.1150.10">
    <property type="entry name" value="Aspartate Aminotransferase, domain 1"/>
    <property type="match status" value="2"/>
</dbReference>
<feature type="non-terminal residue" evidence="6">
    <location>
        <position position="523"/>
    </location>
</feature>
<dbReference type="RefSeq" id="WP_276267027.1">
    <property type="nucleotide sequence ID" value="NZ_JARJLM010000447.1"/>
</dbReference>
<dbReference type="Proteomes" id="UP001216674">
    <property type="component" value="Unassembled WGS sequence"/>
</dbReference>
<dbReference type="Gene3D" id="3.40.640.10">
    <property type="entry name" value="Type I PLP-dependent aspartate aminotransferase-like (Major domain)"/>
    <property type="match status" value="2"/>
</dbReference>
<gene>
    <name evidence="6" type="ORF">P3W85_27210</name>
</gene>
<dbReference type="GO" id="GO:0008483">
    <property type="term" value="F:transaminase activity"/>
    <property type="evidence" value="ECO:0007669"/>
    <property type="project" value="UniProtKB-KW"/>
</dbReference>
<keyword evidence="7" id="KW-1185">Reference proteome</keyword>
<dbReference type="EMBL" id="JARJLM010000447">
    <property type="protein sequence ID" value="MDF3836617.1"/>
    <property type="molecule type" value="Genomic_DNA"/>
</dbReference>
<evidence type="ECO:0000256" key="4">
    <source>
        <dbReference type="ARBA" id="ARBA00022898"/>
    </source>
</evidence>
<comment type="cofactor">
    <cofactor evidence="1">
        <name>pyridoxal 5'-phosphate</name>
        <dbReference type="ChEBI" id="CHEBI:597326"/>
    </cofactor>
</comment>
<dbReference type="Pfam" id="PF00202">
    <property type="entry name" value="Aminotran_3"/>
    <property type="match status" value="1"/>
</dbReference>
<dbReference type="PANTHER" id="PTHR11986">
    <property type="entry name" value="AMINOTRANSFERASE CLASS III"/>
    <property type="match status" value="1"/>
</dbReference>
<evidence type="ECO:0000256" key="1">
    <source>
        <dbReference type="ARBA" id="ARBA00001933"/>
    </source>
</evidence>
<dbReference type="InterPro" id="IPR005814">
    <property type="entry name" value="Aminotrans_3"/>
</dbReference>
<dbReference type="InterPro" id="IPR015421">
    <property type="entry name" value="PyrdxlP-dep_Trfase_major"/>
</dbReference>
<evidence type="ECO:0000313" key="6">
    <source>
        <dbReference type="EMBL" id="MDF3836617.1"/>
    </source>
</evidence>
<proteinExistence type="inferred from homology"/>
<keyword evidence="3" id="KW-0808">Transferase</keyword>
<evidence type="ECO:0000256" key="5">
    <source>
        <dbReference type="RuleBase" id="RU003560"/>
    </source>
</evidence>
<keyword evidence="4 5" id="KW-0663">Pyridoxal phosphate</keyword>
<keyword evidence="2 6" id="KW-0032">Aminotransferase</keyword>
<accession>A0ABT6AVG8</accession>
<dbReference type="InterPro" id="IPR015422">
    <property type="entry name" value="PyrdxlP-dep_Trfase_small"/>
</dbReference>
<name>A0ABT6AVG8_9BURK</name>
<evidence type="ECO:0000256" key="3">
    <source>
        <dbReference type="ARBA" id="ARBA00022679"/>
    </source>
</evidence>
<organism evidence="6 7">
    <name type="scientific">Cupriavidus basilensis</name>
    <dbReference type="NCBI Taxonomy" id="68895"/>
    <lineage>
        <taxon>Bacteria</taxon>
        <taxon>Pseudomonadati</taxon>
        <taxon>Pseudomonadota</taxon>
        <taxon>Betaproteobacteria</taxon>
        <taxon>Burkholderiales</taxon>
        <taxon>Burkholderiaceae</taxon>
        <taxon>Cupriavidus</taxon>
    </lineage>
</organism>
<protein>
    <submittedName>
        <fullName evidence="6">Aminotransferase class III-fold pyridoxal phosphate-dependent enzyme</fullName>
    </submittedName>
</protein>
<comment type="similarity">
    <text evidence="5">Belongs to the class-III pyridoxal-phosphate-dependent aminotransferase family.</text>
</comment>
<dbReference type="SUPFAM" id="SSF53383">
    <property type="entry name" value="PLP-dependent transferases"/>
    <property type="match status" value="1"/>
</dbReference>
<dbReference type="PANTHER" id="PTHR11986:SF79">
    <property type="entry name" value="ACETYLORNITHINE AMINOTRANSFERASE, MITOCHONDRIAL"/>
    <property type="match status" value="1"/>
</dbReference>
<evidence type="ECO:0000313" key="7">
    <source>
        <dbReference type="Proteomes" id="UP001216674"/>
    </source>
</evidence>
<reference evidence="6 7" key="1">
    <citation type="submission" date="2023-03" db="EMBL/GenBank/DDBJ databases">
        <title>Draft assemblies of triclosan tolerant bacteria isolated from returned activated sludge.</title>
        <authorList>
            <person name="Van Hamelsveld S."/>
        </authorList>
    </citation>
    <scope>NUCLEOTIDE SEQUENCE [LARGE SCALE GENOMIC DNA]</scope>
    <source>
        <strain evidence="6 7">GW210010_S58</strain>
    </source>
</reference>
<dbReference type="PIRSF" id="PIRSF000521">
    <property type="entry name" value="Transaminase_4ab_Lys_Orn"/>
    <property type="match status" value="1"/>
</dbReference>
<evidence type="ECO:0000256" key="2">
    <source>
        <dbReference type="ARBA" id="ARBA00022576"/>
    </source>
</evidence>
<dbReference type="InterPro" id="IPR050103">
    <property type="entry name" value="Class-III_PLP-dep_AT"/>
</dbReference>
<dbReference type="InterPro" id="IPR015424">
    <property type="entry name" value="PyrdxlP-dep_Trfase"/>
</dbReference>
<comment type="caution">
    <text evidence="6">The sequence shown here is derived from an EMBL/GenBank/DDBJ whole genome shotgun (WGS) entry which is preliminary data.</text>
</comment>